<evidence type="ECO:0000256" key="6">
    <source>
        <dbReference type="SAM" id="MobiDB-lite"/>
    </source>
</evidence>
<protein>
    <submittedName>
        <fullName evidence="9">Major facilitator superfamily domain-containing protein</fullName>
    </submittedName>
</protein>
<evidence type="ECO:0000256" key="2">
    <source>
        <dbReference type="ARBA" id="ARBA00022448"/>
    </source>
</evidence>
<evidence type="ECO:0000313" key="9">
    <source>
        <dbReference type="EMBL" id="KAG5178771.1"/>
    </source>
</evidence>
<reference evidence="9" key="1">
    <citation type="submission" date="2021-02" db="EMBL/GenBank/DDBJ databases">
        <title>First Annotated Genome of the Yellow-green Alga Tribonema minus.</title>
        <authorList>
            <person name="Mahan K.M."/>
        </authorList>
    </citation>
    <scope>NUCLEOTIDE SEQUENCE</scope>
    <source>
        <strain evidence="9">UTEX B ZZ1240</strain>
    </source>
</reference>
<dbReference type="InterPro" id="IPR036259">
    <property type="entry name" value="MFS_trans_sf"/>
</dbReference>
<sequence>MATADVESLLPQQQKSASYGATEAKKLDETPDAASQKGGGCLGLDKGLLAIMGVVLIGDMARGLMFPTLSSYVKLMGGSHAIQGFCVAGFSFGRVISSPILGRASIVHGYKKVLTCSCATIALGALLYSLANSTPMLLVAQIVMGLGSGTLGVTRAYVADHAPIHNRTAMLAMLTAVQYTGFTVTPVLGSLLCTLVGEDETPPKNALLWGQMRWEWNQFTAPGPIMAGACALALLAVVTLLDDAPPRTPPKKKAPLDHPPAEGGGGGGAHADEEPMSAALRAAILACFLLNVATKGTIACYETLGASYAVSALGLSHGNIGAFFAAFGALGVAALVSMRWLCRVFNDVQLIVGGVAVMLASTALLLDAGAPGRAGDIAFVVSIFLQYSVGYPIGHTSVLGLFSKVVGKRPQGTLQGLFASAGSVARIAFPILAGVIAELSSEHVVFAVLCVVLTTTILAVVAYRNTFLQYCREVAS</sequence>
<feature type="transmembrane region" description="Helical" evidence="7">
    <location>
        <begin position="278"/>
        <end position="298"/>
    </location>
</feature>
<dbReference type="InterPro" id="IPR020846">
    <property type="entry name" value="MFS_dom"/>
</dbReference>
<gene>
    <name evidence="9" type="ORF">JKP88DRAFT_328442</name>
</gene>
<keyword evidence="5 7" id="KW-0472">Membrane</keyword>
<feature type="transmembrane region" description="Helical" evidence="7">
    <location>
        <begin position="47"/>
        <end position="69"/>
    </location>
</feature>
<keyword evidence="4 7" id="KW-1133">Transmembrane helix</keyword>
<evidence type="ECO:0000256" key="1">
    <source>
        <dbReference type="ARBA" id="ARBA00004127"/>
    </source>
</evidence>
<feature type="transmembrane region" description="Helical" evidence="7">
    <location>
        <begin position="318"/>
        <end position="336"/>
    </location>
</feature>
<dbReference type="Pfam" id="PF07690">
    <property type="entry name" value="MFS_1"/>
    <property type="match status" value="1"/>
</dbReference>
<dbReference type="Gene3D" id="1.20.1250.20">
    <property type="entry name" value="MFS general substrate transporter like domains"/>
    <property type="match status" value="1"/>
</dbReference>
<dbReference type="PROSITE" id="PS50850">
    <property type="entry name" value="MFS"/>
    <property type="match status" value="1"/>
</dbReference>
<evidence type="ECO:0000256" key="4">
    <source>
        <dbReference type="ARBA" id="ARBA00022989"/>
    </source>
</evidence>
<dbReference type="GO" id="GO:0012505">
    <property type="term" value="C:endomembrane system"/>
    <property type="evidence" value="ECO:0007669"/>
    <property type="project" value="UniProtKB-SubCell"/>
</dbReference>
<feature type="transmembrane region" description="Helical" evidence="7">
    <location>
        <begin position="443"/>
        <end position="463"/>
    </location>
</feature>
<comment type="subcellular location">
    <subcellularLocation>
        <location evidence="1">Endomembrane system</location>
        <topology evidence="1">Multi-pass membrane protein</topology>
    </subcellularLocation>
</comment>
<evidence type="ECO:0000259" key="8">
    <source>
        <dbReference type="PROSITE" id="PS50850"/>
    </source>
</evidence>
<keyword evidence="3 7" id="KW-0812">Transmembrane</keyword>
<evidence type="ECO:0000256" key="5">
    <source>
        <dbReference type="ARBA" id="ARBA00023136"/>
    </source>
</evidence>
<proteinExistence type="predicted"/>
<accession>A0A835YNN7</accession>
<dbReference type="InterPro" id="IPR011701">
    <property type="entry name" value="MFS"/>
</dbReference>
<dbReference type="PANTHER" id="PTHR23510">
    <property type="entry name" value="INNER MEMBRANE TRANSPORT PROTEIN YAJR"/>
    <property type="match status" value="1"/>
</dbReference>
<dbReference type="SUPFAM" id="SSF103473">
    <property type="entry name" value="MFS general substrate transporter"/>
    <property type="match status" value="1"/>
</dbReference>
<feature type="transmembrane region" description="Helical" evidence="7">
    <location>
        <begin position="414"/>
        <end position="437"/>
    </location>
</feature>
<evidence type="ECO:0000313" key="10">
    <source>
        <dbReference type="Proteomes" id="UP000664859"/>
    </source>
</evidence>
<feature type="transmembrane region" description="Helical" evidence="7">
    <location>
        <begin position="378"/>
        <end position="402"/>
    </location>
</feature>
<feature type="transmembrane region" description="Helical" evidence="7">
    <location>
        <begin position="137"/>
        <end position="158"/>
    </location>
</feature>
<feature type="transmembrane region" description="Helical" evidence="7">
    <location>
        <begin position="81"/>
        <end position="101"/>
    </location>
</feature>
<keyword evidence="10" id="KW-1185">Reference proteome</keyword>
<dbReference type="EMBL" id="JAFCMP010000512">
    <property type="protein sequence ID" value="KAG5178771.1"/>
    <property type="molecule type" value="Genomic_DNA"/>
</dbReference>
<feature type="transmembrane region" description="Helical" evidence="7">
    <location>
        <begin position="170"/>
        <end position="197"/>
    </location>
</feature>
<dbReference type="OrthoDB" id="370281at2759"/>
<dbReference type="Proteomes" id="UP000664859">
    <property type="component" value="Unassembled WGS sequence"/>
</dbReference>
<evidence type="ECO:0000256" key="3">
    <source>
        <dbReference type="ARBA" id="ARBA00022692"/>
    </source>
</evidence>
<feature type="transmembrane region" description="Helical" evidence="7">
    <location>
        <begin position="348"/>
        <end position="366"/>
    </location>
</feature>
<evidence type="ECO:0000256" key="7">
    <source>
        <dbReference type="SAM" id="Phobius"/>
    </source>
</evidence>
<feature type="region of interest" description="Disordered" evidence="6">
    <location>
        <begin position="1"/>
        <end position="37"/>
    </location>
</feature>
<feature type="transmembrane region" description="Helical" evidence="7">
    <location>
        <begin position="221"/>
        <end position="241"/>
    </location>
</feature>
<keyword evidence="2" id="KW-0813">Transport</keyword>
<dbReference type="InterPro" id="IPR051068">
    <property type="entry name" value="MFS_Domain-Containing_Protein"/>
</dbReference>
<feature type="region of interest" description="Disordered" evidence="6">
    <location>
        <begin position="247"/>
        <end position="271"/>
    </location>
</feature>
<feature type="domain" description="Major facilitator superfamily (MFS) profile" evidence="8">
    <location>
        <begin position="47"/>
        <end position="467"/>
    </location>
</feature>
<comment type="caution">
    <text evidence="9">The sequence shown here is derived from an EMBL/GenBank/DDBJ whole genome shotgun (WGS) entry which is preliminary data.</text>
</comment>
<name>A0A835YNN7_9STRA</name>
<dbReference type="AlphaFoldDB" id="A0A835YNN7"/>
<dbReference type="PANTHER" id="PTHR23510:SF3">
    <property type="entry name" value="MAJOR FACILITATOR SUPERFAMILY DOMAIN-CONTAINING PROTEIN 8"/>
    <property type="match status" value="1"/>
</dbReference>
<organism evidence="9 10">
    <name type="scientific">Tribonema minus</name>
    <dbReference type="NCBI Taxonomy" id="303371"/>
    <lineage>
        <taxon>Eukaryota</taxon>
        <taxon>Sar</taxon>
        <taxon>Stramenopiles</taxon>
        <taxon>Ochrophyta</taxon>
        <taxon>PX clade</taxon>
        <taxon>Xanthophyceae</taxon>
        <taxon>Tribonematales</taxon>
        <taxon>Tribonemataceae</taxon>
        <taxon>Tribonema</taxon>
    </lineage>
</organism>
<feature type="compositionally biased region" description="Polar residues" evidence="6">
    <location>
        <begin position="10"/>
        <end position="19"/>
    </location>
</feature>
<dbReference type="GO" id="GO:0022857">
    <property type="term" value="F:transmembrane transporter activity"/>
    <property type="evidence" value="ECO:0007669"/>
    <property type="project" value="InterPro"/>
</dbReference>
<feature type="transmembrane region" description="Helical" evidence="7">
    <location>
        <begin position="113"/>
        <end position="131"/>
    </location>
</feature>